<accession>A0A6C0H9W3</accession>
<proteinExistence type="predicted"/>
<dbReference type="EMBL" id="MN739916">
    <property type="protein sequence ID" value="QHT77160.1"/>
    <property type="molecule type" value="Genomic_DNA"/>
</dbReference>
<dbReference type="AlphaFoldDB" id="A0A6C0H9W3"/>
<name>A0A6C0H9W3_9ZZZZ</name>
<protein>
    <submittedName>
        <fullName evidence="1">Uncharacterized protein</fullName>
    </submittedName>
</protein>
<evidence type="ECO:0000313" key="1">
    <source>
        <dbReference type="EMBL" id="QHT77160.1"/>
    </source>
</evidence>
<organism evidence="1">
    <name type="scientific">viral metagenome</name>
    <dbReference type="NCBI Taxonomy" id="1070528"/>
    <lineage>
        <taxon>unclassified sequences</taxon>
        <taxon>metagenomes</taxon>
        <taxon>organismal metagenomes</taxon>
    </lineage>
</organism>
<sequence length="154" mass="18083">MNIALNTNQFDINNIYFCDSIKNNVVNDGVFIRLIYSTEYFVTNGINLFIQLYDVMIEKFYNKYKCSFNLVNNKNIIDGIQKIEEEILKKLNNKNKIIQKTIYEQLRGGNIKIFSENIDIDKTHNSLFILKISGIWETETQIGLTFKFSKINQC</sequence>
<reference evidence="1" key="1">
    <citation type="journal article" date="2020" name="Nature">
        <title>Giant virus diversity and host interactions through global metagenomics.</title>
        <authorList>
            <person name="Schulz F."/>
            <person name="Roux S."/>
            <person name="Paez-Espino D."/>
            <person name="Jungbluth S."/>
            <person name="Walsh D.A."/>
            <person name="Denef V.J."/>
            <person name="McMahon K.D."/>
            <person name="Konstantinidis K.T."/>
            <person name="Eloe-Fadrosh E.A."/>
            <person name="Kyrpides N.C."/>
            <person name="Woyke T."/>
        </authorList>
    </citation>
    <scope>NUCLEOTIDE SEQUENCE</scope>
    <source>
        <strain evidence="1">GVMAG-M-3300023179-86</strain>
    </source>
</reference>